<accession>A0AB36JXG2</accession>
<dbReference type="AlphaFoldDB" id="A0AB36JXG2"/>
<dbReference type="GO" id="GO:0000271">
    <property type="term" value="P:polysaccharide biosynthetic process"/>
    <property type="evidence" value="ECO:0007669"/>
    <property type="project" value="InterPro"/>
</dbReference>
<comment type="caution">
    <text evidence="1">The sequence shown here is derived from an EMBL/GenBank/DDBJ whole genome shotgun (WGS) entry which is preliminary data.</text>
</comment>
<name>A0AB36JXG2_9GAMM</name>
<protein>
    <recommendedName>
        <fullName evidence="3">Beta-3-deoxy-D-manno-oct-2-ulosonic acid transferase</fullName>
    </recommendedName>
</protein>
<evidence type="ECO:0000313" key="2">
    <source>
        <dbReference type="Proteomes" id="UP000189021"/>
    </source>
</evidence>
<dbReference type="GO" id="GO:0015774">
    <property type="term" value="P:polysaccharide transport"/>
    <property type="evidence" value="ECO:0007669"/>
    <property type="project" value="InterPro"/>
</dbReference>
<dbReference type="EMBL" id="MUEK01000009">
    <property type="protein sequence ID" value="OOE39367.1"/>
    <property type="molecule type" value="Genomic_DNA"/>
</dbReference>
<dbReference type="CDD" id="cd16439">
    <property type="entry name" value="beta_Kdo_transferase_KpsC_2"/>
    <property type="match status" value="1"/>
</dbReference>
<gene>
    <name evidence="1" type="ORF">BZG00_10665</name>
</gene>
<sequence length="346" mass="39553">MKGRQRTPRHLVAFDVNPYWRPCFRAFFQGSRLRFLHHDTVTSDIERHETQLIWGSREHFDTERPMLRVEDGFIRSVGLGALFAKPISWIVDKKGIYFDATQPSDLEHYLTTHTFTEQERQQGHALKQQLVAQSLTKYNTGQTTWCRPVTDKPICLVVGQVESDASLQHGSPHVCTNIALLKKVRQQHPDAYIIYKPHPDVIAGARKAGENEKQAQQWCDQIEAYVGIEHLYPHVDAVHVMCSLAGFEALIRDKRVVCHGIPFYAGWGLTDDQCSVARRGVQRTIDELIYAAYIWYPLYINPHSGYYTTAFDAVNVLANQKQSGQRFHQKITALVAKTVRQLAGVK</sequence>
<evidence type="ECO:0008006" key="3">
    <source>
        <dbReference type="Google" id="ProtNLM"/>
    </source>
</evidence>
<dbReference type="Pfam" id="PF05159">
    <property type="entry name" value="Capsule_synth"/>
    <property type="match status" value="2"/>
</dbReference>
<dbReference type="InterPro" id="IPR007833">
    <property type="entry name" value="Capsule_polysaccharide_synth"/>
</dbReference>
<reference evidence="1 2" key="1">
    <citation type="journal article" date="2017" name="Genome Announc.">
        <title>Draft Genome Sequences of Salinivibrio proteolyticus, Salinivibrio sharmensis, Salinivibrio siamensis, Salinivibrio costicola subsp. alcaliphilus, Salinivibrio costicola subsp. vallismortis, and 29 New Isolates Belonging to the Genus Salinivibrio.</title>
        <authorList>
            <person name="Lopez-Hermoso C."/>
            <person name="de la Haba R.R."/>
            <person name="Sanchez-Porro C."/>
            <person name="Bayliss S.C."/>
            <person name="Feil E.J."/>
            <person name="Ventosa A."/>
        </authorList>
    </citation>
    <scope>NUCLEOTIDE SEQUENCE [LARGE SCALE GENOMIC DNA]</scope>
    <source>
        <strain evidence="1 2">AL184</strain>
    </source>
</reference>
<proteinExistence type="predicted"/>
<dbReference type="Proteomes" id="UP000189021">
    <property type="component" value="Unassembled WGS sequence"/>
</dbReference>
<evidence type="ECO:0000313" key="1">
    <source>
        <dbReference type="EMBL" id="OOE39367.1"/>
    </source>
</evidence>
<keyword evidence="2" id="KW-1185">Reference proteome</keyword>
<organism evidence="1 2">
    <name type="scientific">Salinivibrio kushneri</name>
    <dbReference type="NCBI Taxonomy" id="1908198"/>
    <lineage>
        <taxon>Bacteria</taxon>
        <taxon>Pseudomonadati</taxon>
        <taxon>Pseudomonadota</taxon>
        <taxon>Gammaproteobacteria</taxon>
        <taxon>Vibrionales</taxon>
        <taxon>Vibrionaceae</taxon>
        <taxon>Salinivibrio</taxon>
    </lineage>
</organism>